<sequence length="138" mass="15987">MMYTQSTTKLQTENKMTIINLKATVKCKDHDGYKAQSVNELQWMVSKHQGDVVHCMTPDGPSDDFCWHITVENFFTGEIYALNTIVYGHIRSETYQDDETGYSEDVVWYENGRTRANILIEKIKAKGVIDLSNWTRVR</sequence>
<organism evidence="1 2">
    <name type="scientific">Enterobacter phage vB_EhoM-IME523</name>
    <dbReference type="NCBI Taxonomy" id="2596709"/>
    <lineage>
        <taxon>Viruses</taxon>
        <taxon>Duplodnaviria</taxon>
        <taxon>Heunggongvirae</taxon>
        <taxon>Uroviricota</taxon>
        <taxon>Caudoviricetes</taxon>
        <taxon>Pantevenvirales</taxon>
        <taxon>Straboviridae</taxon>
        <taxon>Tevenvirinae</taxon>
        <taxon>Kanagawavirus</taxon>
        <taxon>Kanagawavirus eclm</taxon>
    </lineage>
</organism>
<proteinExistence type="predicted"/>
<name>A0A7G3KEG7_9CAUD</name>
<protein>
    <submittedName>
        <fullName evidence="1">Uncharacterized protein</fullName>
    </submittedName>
</protein>
<reference evidence="1 2" key="1">
    <citation type="submission" date="2019-06" db="EMBL/GenBank/DDBJ databases">
        <authorList>
            <person name="Lin W."/>
            <person name="Gao M."/>
            <person name="Li D."/>
        </authorList>
    </citation>
    <scope>NUCLEOTIDE SEQUENCE [LARGE SCALE GENOMIC DNA]</scope>
</reference>
<dbReference type="Pfam" id="PF06019">
    <property type="entry name" value="Phage_30_8"/>
    <property type="match status" value="1"/>
</dbReference>
<dbReference type="Proteomes" id="UP000516307">
    <property type="component" value="Segment"/>
</dbReference>
<evidence type="ECO:0000313" key="2">
    <source>
        <dbReference type="Proteomes" id="UP000516307"/>
    </source>
</evidence>
<accession>A0A7G3KEG7</accession>
<dbReference type="RefSeq" id="YP_010650471.1">
    <property type="nucleotide sequence ID" value="NC_070777.1"/>
</dbReference>
<dbReference type="GeneID" id="77926053"/>
<dbReference type="InterPro" id="IPR009258">
    <property type="entry name" value="Phage_T4_Gp30.8"/>
</dbReference>
<keyword evidence="2" id="KW-1185">Reference proteome</keyword>
<evidence type="ECO:0000313" key="1">
    <source>
        <dbReference type="EMBL" id="QEA10699.1"/>
    </source>
</evidence>
<dbReference type="KEGG" id="vg:77926053"/>
<dbReference type="EMBL" id="MN087708">
    <property type="protein sequence ID" value="QEA10699.1"/>
    <property type="molecule type" value="Genomic_DNA"/>
</dbReference>